<sequence>SQQNPLIPSGISDSCSKYMAKLDSDSQILSCTKAFTNAAANFGVGSNSGNASASAVSSALDTLSSSLSACPESLIRGQLTDFYAACSNELTSSPNPDVIRAYDVLYVLHPLSKAVCTKADSGRYCVLELGSTSSTGKNLLSSGSTGSSPADGLWLLLPSKNSRRGEQQTIIPNLERFKSTNLVFLGILPTLSADKLCQPCTRNVLNEYIQFTASLPYAPGIANSPLMSGETDLYKAVQEKCGAPFLSGSVQAAGGIS</sequence>
<evidence type="ECO:0000313" key="1">
    <source>
        <dbReference type="EMBL" id="KAF9646161.1"/>
    </source>
</evidence>
<organism evidence="1 2">
    <name type="scientific">Thelephora ganbajun</name>
    <name type="common">Ganba fungus</name>
    <dbReference type="NCBI Taxonomy" id="370292"/>
    <lineage>
        <taxon>Eukaryota</taxon>
        <taxon>Fungi</taxon>
        <taxon>Dikarya</taxon>
        <taxon>Basidiomycota</taxon>
        <taxon>Agaricomycotina</taxon>
        <taxon>Agaricomycetes</taxon>
        <taxon>Thelephorales</taxon>
        <taxon>Thelephoraceae</taxon>
        <taxon>Thelephora</taxon>
    </lineage>
</organism>
<dbReference type="Proteomes" id="UP000886501">
    <property type="component" value="Unassembled WGS sequence"/>
</dbReference>
<protein>
    <submittedName>
        <fullName evidence="1">Uncharacterized protein</fullName>
    </submittedName>
</protein>
<reference evidence="1" key="2">
    <citation type="journal article" date="2020" name="Nat. Commun.">
        <title>Large-scale genome sequencing of mycorrhizal fungi provides insights into the early evolution of symbiotic traits.</title>
        <authorList>
            <person name="Miyauchi S."/>
            <person name="Kiss E."/>
            <person name="Kuo A."/>
            <person name="Drula E."/>
            <person name="Kohler A."/>
            <person name="Sanchez-Garcia M."/>
            <person name="Morin E."/>
            <person name="Andreopoulos B."/>
            <person name="Barry K.W."/>
            <person name="Bonito G."/>
            <person name="Buee M."/>
            <person name="Carver A."/>
            <person name="Chen C."/>
            <person name="Cichocki N."/>
            <person name="Clum A."/>
            <person name="Culley D."/>
            <person name="Crous P.W."/>
            <person name="Fauchery L."/>
            <person name="Girlanda M."/>
            <person name="Hayes R.D."/>
            <person name="Keri Z."/>
            <person name="LaButti K."/>
            <person name="Lipzen A."/>
            <person name="Lombard V."/>
            <person name="Magnuson J."/>
            <person name="Maillard F."/>
            <person name="Murat C."/>
            <person name="Nolan M."/>
            <person name="Ohm R.A."/>
            <person name="Pangilinan J."/>
            <person name="Pereira M.F."/>
            <person name="Perotto S."/>
            <person name="Peter M."/>
            <person name="Pfister S."/>
            <person name="Riley R."/>
            <person name="Sitrit Y."/>
            <person name="Stielow J.B."/>
            <person name="Szollosi G."/>
            <person name="Zifcakova L."/>
            <person name="Stursova M."/>
            <person name="Spatafora J.W."/>
            <person name="Tedersoo L."/>
            <person name="Vaario L.M."/>
            <person name="Yamada A."/>
            <person name="Yan M."/>
            <person name="Wang P."/>
            <person name="Xu J."/>
            <person name="Bruns T."/>
            <person name="Baldrian P."/>
            <person name="Vilgalys R."/>
            <person name="Dunand C."/>
            <person name="Henrissat B."/>
            <person name="Grigoriev I.V."/>
            <person name="Hibbett D."/>
            <person name="Nagy L.G."/>
            <person name="Martin F.M."/>
        </authorList>
    </citation>
    <scope>NUCLEOTIDE SEQUENCE</scope>
    <source>
        <strain evidence="1">P2</strain>
    </source>
</reference>
<proteinExistence type="predicted"/>
<gene>
    <name evidence="1" type="ORF">BDM02DRAFT_3079663</name>
</gene>
<feature type="non-terminal residue" evidence="1">
    <location>
        <position position="257"/>
    </location>
</feature>
<comment type="caution">
    <text evidence="1">The sequence shown here is derived from an EMBL/GenBank/DDBJ whole genome shotgun (WGS) entry which is preliminary data.</text>
</comment>
<reference evidence="1" key="1">
    <citation type="submission" date="2019-10" db="EMBL/GenBank/DDBJ databases">
        <authorList>
            <consortium name="DOE Joint Genome Institute"/>
            <person name="Kuo A."/>
            <person name="Miyauchi S."/>
            <person name="Kiss E."/>
            <person name="Drula E."/>
            <person name="Kohler A."/>
            <person name="Sanchez-Garcia M."/>
            <person name="Andreopoulos B."/>
            <person name="Barry K.W."/>
            <person name="Bonito G."/>
            <person name="Buee M."/>
            <person name="Carver A."/>
            <person name="Chen C."/>
            <person name="Cichocki N."/>
            <person name="Clum A."/>
            <person name="Culley D."/>
            <person name="Crous P.W."/>
            <person name="Fauchery L."/>
            <person name="Girlanda M."/>
            <person name="Hayes R."/>
            <person name="Keri Z."/>
            <person name="Labutti K."/>
            <person name="Lipzen A."/>
            <person name="Lombard V."/>
            <person name="Magnuson J."/>
            <person name="Maillard F."/>
            <person name="Morin E."/>
            <person name="Murat C."/>
            <person name="Nolan M."/>
            <person name="Ohm R."/>
            <person name="Pangilinan J."/>
            <person name="Pereira M."/>
            <person name="Perotto S."/>
            <person name="Peter M."/>
            <person name="Riley R."/>
            <person name="Sitrit Y."/>
            <person name="Stielow B."/>
            <person name="Szollosi G."/>
            <person name="Zifcakova L."/>
            <person name="Stursova M."/>
            <person name="Spatafora J.W."/>
            <person name="Tedersoo L."/>
            <person name="Vaario L.-M."/>
            <person name="Yamada A."/>
            <person name="Yan M."/>
            <person name="Wang P."/>
            <person name="Xu J."/>
            <person name="Bruns T."/>
            <person name="Baldrian P."/>
            <person name="Vilgalys R."/>
            <person name="Henrissat B."/>
            <person name="Grigoriev I.V."/>
            <person name="Hibbett D."/>
            <person name="Nagy L.G."/>
            <person name="Martin F.M."/>
        </authorList>
    </citation>
    <scope>NUCLEOTIDE SEQUENCE</scope>
    <source>
        <strain evidence="1">P2</strain>
    </source>
</reference>
<dbReference type="EMBL" id="MU118066">
    <property type="protein sequence ID" value="KAF9646161.1"/>
    <property type="molecule type" value="Genomic_DNA"/>
</dbReference>
<feature type="non-terminal residue" evidence="1">
    <location>
        <position position="1"/>
    </location>
</feature>
<name>A0ACB6Z971_THEGA</name>
<evidence type="ECO:0000313" key="2">
    <source>
        <dbReference type="Proteomes" id="UP000886501"/>
    </source>
</evidence>
<keyword evidence="2" id="KW-1185">Reference proteome</keyword>
<accession>A0ACB6Z971</accession>